<reference evidence="1 2" key="1">
    <citation type="submission" date="2022-12" db="EMBL/GenBank/DDBJ databases">
        <title>Chromosome-level genome of Tegillarca granosa.</title>
        <authorList>
            <person name="Kim J."/>
        </authorList>
    </citation>
    <scope>NUCLEOTIDE SEQUENCE [LARGE SCALE GENOMIC DNA]</scope>
    <source>
        <strain evidence="1">Teg-2019</strain>
        <tissue evidence="1">Adductor muscle</tissue>
    </source>
</reference>
<dbReference type="EMBL" id="JARBDR010000640">
    <property type="protein sequence ID" value="KAJ8310091.1"/>
    <property type="molecule type" value="Genomic_DNA"/>
</dbReference>
<keyword evidence="2" id="KW-1185">Reference proteome</keyword>
<evidence type="ECO:0000313" key="1">
    <source>
        <dbReference type="EMBL" id="KAJ8310091.1"/>
    </source>
</evidence>
<gene>
    <name evidence="1" type="ORF">KUTeg_011956</name>
</gene>
<evidence type="ECO:0000313" key="2">
    <source>
        <dbReference type="Proteomes" id="UP001217089"/>
    </source>
</evidence>
<comment type="caution">
    <text evidence="1">The sequence shown here is derived from an EMBL/GenBank/DDBJ whole genome shotgun (WGS) entry which is preliminary data.</text>
</comment>
<accession>A0ABQ9F1L0</accession>
<organism evidence="1 2">
    <name type="scientific">Tegillarca granosa</name>
    <name type="common">Malaysian cockle</name>
    <name type="synonym">Anadara granosa</name>
    <dbReference type="NCBI Taxonomy" id="220873"/>
    <lineage>
        <taxon>Eukaryota</taxon>
        <taxon>Metazoa</taxon>
        <taxon>Spiralia</taxon>
        <taxon>Lophotrochozoa</taxon>
        <taxon>Mollusca</taxon>
        <taxon>Bivalvia</taxon>
        <taxon>Autobranchia</taxon>
        <taxon>Pteriomorphia</taxon>
        <taxon>Arcoida</taxon>
        <taxon>Arcoidea</taxon>
        <taxon>Arcidae</taxon>
        <taxon>Tegillarca</taxon>
    </lineage>
</organism>
<name>A0ABQ9F1L0_TEGGR</name>
<proteinExistence type="predicted"/>
<sequence>MMDQATTNIDSTQCHYAFLQPVIKTVIDTGERQLLNREVEDETDFCIRERICPVPFRISMINQTGVGGIGLEIPTSRIHEI</sequence>
<dbReference type="Proteomes" id="UP001217089">
    <property type="component" value="Unassembled WGS sequence"/>
</dbReference>
<protein>
    <submittedName>
        <fullName evidence="1">Uncharacterized protein</fullName>
    </submittedName>
</protein>